<keyword evidence="2" id="KW-1185">Reference proteome</keyword>
<comment type="caution">
    <text evidence="1">The sequence shown here is derived from an EMBL/GenBank/DDBJ whole genome shotgun (WGS) entry which is preliminary data.</text>
</comment>
<dbReference type="EMBL" id="JACSPM010000001">
    <property type="protein sequence ID" value="MBD8023222.1"/>
    <property type="molecule type" value="Genomic_DNA"/>
</dbReference>
<evidence type="ECO:0008006" key="3">
    <source>
        <dbReference type="Google" id="ProtNLM"/>
    </source>
</evidence>
<sequence>MRPLPEELGPRFSVQQAKAAGVSEGRLRRKDVDKPFHGVRVVSDAGFPAALATDRCGRALGPAEQAHLARALAYAPRMSEGEFFSHVTAAVILGIPLPHAVVARSLLHVSVLRPRRLPRSAGVRGHEAKPSLVTARRDDRTGLMVASPASVWASIGRQLSDPYDLVAAGDAVVRTWRVDSPLATLAELESAVVAGRRVGVVAARLALPRVRTDSASRPETWLRLTLVDHGLPEPDRNHEVCENGVYLGCVDLAYPALKIAIEYEGEHHLLDPEQWSRDIARYEALRAGGWIVVQITKSELFGTPALAVQRVREAIRRRG</sequence>
<dbReference type="RefSeq" id="WP_191765306.1">
    <property type="nucleotide sequence ID" value="NZ_JACSPM010000001.1"/>
</dbReference>
<dbReference type="InterPro" id="IPR011335">
    <property type="entry name" value="Restrct_endonuc-II-like"/>
</dbReference>
<evidence type="ECO:0000313" key="2">
    <source>
        <dbReference type="Proteomes" id="UP000602532"/>
    </source>
</evidence>
<dbReference type="Proteomes" id="UP000602532">
    <property type="component" value="Unassembled WGS sequence"/>
</dbReference>
<gene>
    <name evidence="1" type="ORF">H9622_06405</name>
</gene>
<reference evidence="1 2" key="1">
    <citation type="submission" date="2020-08" db="EMBL/GenBank/DDBJ databases">
        <title>A Genomic Blueprint of the Chicken Gut Microbiome.</title>
        <authorList>
            <person name="Gilroy R."/>
            <person name="Ravi A."/>
            <person name="Getino M."/>
            <person name="Pursley I."/>
            <person name="Horton D.L."/>
            <person name="Alikhan N.-F."/>
            <person name="Baker D."/>
            <person name="Gharbi K."/>
            <person name="Hall N."/>
            <person name="Watson M."/>
            <person name="Adriaenssens E.M."/>
            <person name="Foster-Nyarko E."/>
            <person name="Jarju S."/>
            <person name="Secka A."/>
            <person name="Antonio M."/>
            <person name="Oren A."/>
            <person name="Chaudhuri R."/>
            <person name="La Ragione R.M."/>
            <person name="Hildebrand F."/>
            <person name="Pallen M.J."/>
        </authorList>
    </citation>
    <scope>NUCLEOTIDE SEQUENCE [LARGE SCALE GENOMIC DNA]</scope>
    <source>
        <strain evidence="1 2">Sa1CUA4</strain>
    </source>
</reference>
<proteinExistence type="predicted"/>
<protein>
    <recommendedName>
        <fullName evidence="3">DUF559 domain-containing protein</fullName>
    </recommendedName>
</protein>
<name>A0ABR8X1L7_9MICO</name>
<dbReference type="Gene3D" id="3.40.960.10">
    <property type="entry name" value="VSR Endonuclease"/>
    <property type="match status" value="1"/>
</dbReference>
<organism evidence="1 2">
    <name type="scientific">Microbacterium gallinarum</name>
    <dbReference type="NCBI Taxonomy" id="2762209"/>
    <lineage>
        <taxon>Bacteria</taxon>
        <taxon>Bacillati</taxon>
        <taxon>Actinomycetota</taxon>
        <taxon>Actinomycetes</taxon>
        <taxon>Micrococcales</taxon>
        <taxon>Microbacteriaceae</taxon>
        <taxon>Microbacterium</taxon>
    </lineage>
</organism>
<evidence type="ECO:0000313" key="1">
    <source>
        <dbReference type="EMBL" id="MBD8023222.1"/>
    </source>
</evidence>
<dbReference type="SUPFAM" id="SSF52980">
    <property type="entry name" value="Restriction endonuclease-like"/>
    <property type="match status" value="1"/>
</dbReference>
<accession>A0ABR8X1L7</accession>